<comment type="caution">
    <text evidence="7">The sequence shown here is derived from an EMBL/GenBank/DDBJ whole genome shotgun (WGS) entry which is preliminary data.</text>
</comment>
<dbReference type="NCBIfam" id="TIGR00543">
    <property type="entry name" value="isochor_syn"/>
    <property type="match status" value="1"/>
</dbReference>
<accession>A0A2G5NWQ6</accession>
<dbReference type="EC" id="5.4.4.2" evidence="3"/>
<evidence type="ECO:0000313" key="7">
    <source>
        <dbReference type="EMBL" id="RAI79415.1"/>
    </source>
</evidence>
<evidence type="ECO:0000256" key="4">
    <source>
        <dbReference type="ARBA" id="ARBA00023235"/>
    </source>
</evidence>
<evidence type="ECO:0000259" key="6">
    <source>
        <dbReference type="Pfam" id="PF00425"/>
    </source>
</evidence>
<dbReference type="InterPro" id="IPR004561">
    <property type="entry name" value="IsoChor_synthase"/>
</dbReference>
<dbReference type="PANTHER" id="PTHR42839:SF1">
    <property type="entry name" value="ISOCHORISMATE SYNTHASE MENF"/>
    <property type="match status" value="1"/>
</dbReference>
<evidence type="ECO:0000256" key="2">
    <source>
        <dbReference type="ARBA" id="ARBA00005297"/>
    </source>
</evidence>
<dbReference type="InterPro" id="IPR005801">
    <property type="entry name" value="ADC_synthase"/>
</dbReference>
<organism evidence="7 8">
    <name type="scientific">Macrococcoides goetzii</name>
    <dbReference type="NCBI Taxonomy" id="1891097"/>
    <lineage>
        <taxon>Bacteria</taxon>
        <taxon>Bacillati</taxon>
        <taxon>Bacillota</taxon>
        <taxon>Bacilli</taxon>
        <taxon>Bacillales</taxon>
        <taxon>Staphylococcaceae</taxon>
        <taxon>Macrococcoides</taxon>
    </lineage>
</organism>
<gene>
    <name evidence="7" type="ORF">BFS35_011795</name>
</gene>
<dbReference type="Pfam" id="PF00425">
    <property type="entry name" value="Chorismate_bind"/>
    <property type="match status" value="1"/>
</dbReference>
<comment type="catalytic activity">
    <reaction evidence="1">
        <text>chorismate = isochorismate</text>
        <dbReference type="Rhea" id="RHEA:18985"/>
        <dbReference type="ChEBI" id="CHEBI:29748"/>
        <dbReference type="ChEBI" id="CHEBI:29780"/>
        <dbReference type="EC" id="5.4.4.2"/>
    </reaction>
</comment>
<reference evidence="7 8" key="1">
    <citation type="journal article" date="2018" name="Front. Microbiol.">
        <title>Description and Comparative Genomics of Macrococcus caseolyticus subsp. hominis subsp. nov., Macrococcus goetzii sp. nov., Macrococcus epidermidis sp. nov., and Macrococcus bohemicus sp. nov., Novel Macrococci From Human Clinical Material With Virulence Potential and Suspected Uptake of Foreign DNA by Natural Transformation.</title>
        <authorList>
            <person name="Maslanova I."/>
            <person name="Wertheimer Z."/>
            <person name="Sedlacek I."/>
            <person name="Svec P."/>
            <person name="Indrakova A."/>
            <person name="Kovarovic V."/>
            <person name="Schumann P."/>
            <person name="Sproer C."/>
            <person name="Kralova S."/>
            <person name="Sedo O."/>
            <person name="Kristofova L."/>
            <person name="Vrbovska V."/>
            <person name="Fuzik T."/>
            <person name="Petras P."/>
            <person name="Zdrahal Z."/>
            <person name="Ruzickova V."/>
            <person name="Doskar J."/>
            <person name="Pantucek R."/>
        </authorList>
    </citation>
    <scope>NUCLEOTIDE SEQUENCE [LARGE SCALE GENOMIC DNA]</scope>
    <source>
        <strain evidence="7 8">CCM 4927</strain>
    </source>
</reference>
<protein>
    <recommendedName>
        <fullName evidence="3">isochorismate synthase</fullName>
        <ecNumber evidence="3">5.4.4.2</ecNumber>
    </recommendedName>
    <alternativeName>
        <fullName evidence="5">Isochorismate mutase</fullName>
    </alternativeName>
</protein>
<sequence>MPINQQFETHLTTNKIKKIEQFDLDFQLNVAWIMDYFHAFAGERYVFINKDKSFKLIGIGHHSVLTADTIHPVLIERQFKAIVQDAAYIGNGSQYELKLFGGFQFDNNESKNFSAYEKSHFVIPKIQIIESNGHASIIFVDQSSDKIQIIDALRHHTGGKVPDNKIISAEDIDLELFKSNAHKAISMMQEDKLEKVVLSRKRKITMERDIDILPLINQAMKNHEVSYFALIESGAQTFITKTPEQLVAVQDGILHTNAIAGTMGKSIDNAKQKLLDDEKNLYEHKIVVESIKEDLAPFTNEITLKQSPDILENQFFYHLYTPINAKLNRGGLLEVTESLHPTPALGGFPKRAAMDFLAEANEGRGLYGAPLGYVDLNDEGEFIVAIRSMVIQDNTAMLYAGCGIVKSSVVESEVYETEIKFKPMLEMLGVNEDE</sequence>
<evidence type="ECO:0000256" key="3">
    <source>
        <dbReference type="ARBA" id="ARBA00012824"/>
    </source>
</evidence>
<dbReference type="InterPro" id="IPR015890">
    <property type="entry name" value="Chorismate_C"/>
</dbReference>
<dbReference type="SUPFAM" id="SSF56322">
    <property type="entry name" value="ADC synthase"/>
    <property type="match status" value="1"/>
</dbReference>
<dbReference type="PANTHER" id="PTHR42839">
    <property type="entry name" value="ISOCHORISMATE SYNTHASE ENTC"/>
    <property type="match status" value="1"/>
</dbReference>
<keyword evidence="8" id="KW-1185">Reference proteome</keyword>
<comment type="similarity">
    <text evidence="2">Belongs to the isochorismate synthase family.</text>
</comment>
<dbReference type="Gene3D" id="3.60.120.10">
    <property type="entry name" value="Anthranilate synthase"/>
    <property type="match status" value="1"/>
</dbReference>
<keyword evidence="4" id="KW-0413">Isomerase</keyword>
<proteinExistence type="inferred from homology"/>
<evidence type="ECO:0000256" key="5">
    <source>
        <dbReference type="ARBA" id="ARBA00041564"/>
    </source>
</evidence>
<dbReference type="AlphaFoldDB" id="A0A2G5NWQ6"/>
<name>A0A2G5NWQ6_9STAP</name>
<dbReference type="Proteomes" id="UP000229523">
    <property type="component" value="Unassembled WGS sequence"/>
</dbReference>
<evidence type="ECO:0000256" key="1">
    <source>
        <dbReference type="ARBA" id="ARBA00000799"/>
    </source>
</evidence>
<evidence type="ECO:0000313" key="8">
    <source>
        <dbReference type="Proteomes" id="UP000229523"/>
    </source>
</evidence>
<dbReference type="GO" id="GO:0008909">
    <property type="term" value="F:isochorismate synthase activity"/>
    <property type="evidence" value="ECO:0007669"/>
    <property type="project" value="UniProtKB-EC"/>
</dbReference>
<feature type="domain" description="Chorismate-utilising enzyme C-terminal" evidence="6">
    <location>
        <begin position="177"/>
        <end position="420"/>
    </location>
</feature>
<dbReference type="GO" id="GO:0009697">
    <property type="term" value="P:salicylic acid biosynthetic process"/>
    <property type="evidence" value="ECO:0007669"/>
    <property type="project" value="TreeGrafter"/>
</dbReference>
<dbReference type="EMBL" id="MJBI02000008">
    <property type="protein sequence ID" value="RAI79415.1"/>
    <property type="molecule type" value="Genomic_DNA"/>
</dbReference>
<dbReference type="RefSeq" id="WP_099576717.1">
    <property type="nucleotide sequence ID" value="NZ_MJBI02000008.1"/>
</dbReference>